<dbReference type="Gene3D" id="3.40.50.10420">
    <property type="entry name" value="NagB/RpiA/CoA transferase-like"/>
    <property type="match status" value="1"/>
</dbReference>
<name>A0A0D5NLY1_9BACL</name>
<evidence type="ECO:0000256" key="1">
    <source>
        <dbReference type="SAM" id="MobiDB-lite"/>
    </source>
</evidence>
<accession>A0A0D5NLY1</accession>
<dbReference type="PATRIC" id="fig|1126833.4.peg.4016"/>
<dbReference type="Pfam" id="PF02589">
    <property type="entry name" value="LUD_dom"/>
    <property type="match status" value="1"/>
</dbReference>
<dbReference type="InterPro" id="IPR003741">
    <property type="entry name" value="LUD_dom"/>
</dbReference>
<reference evidence="4" key="2">
    <citation type="submission" date="2015-03" db="EMBL/GenBank/DDBJ databases">
        <title>Genome sequence of Paenibacillus beijingensis strain DSM 24997T.</title>
        <authorList>
            <person name="Kwak Y."/>
            <person name="Shin J.-H."/>
        </authorList>
    </citation>
    <scope>NUCLEOTIDE SEQUENCE [LARGE SCALE GENOMIC DNA]</scope>
    <source>
        <strain evidence="4">DSM 24997</strain>
    </source>
</reference>
<dbReference type="InterPro" id="IPR024185">
    <property type="entry name" value="FTHF_cligase-like_sf"/>
</dbReference>
<dbReference type="PANTHER" id="PTHR43682">
    <property type="entry name" value="LACTATE UTILIZATION PROTEIN C"/>
    <property type="match status" value="1"/>
</dbReference>
<feature type="domain" description="LUD" evidence="2">
    <location>
        <begin position="61"/>
        <end position="241"/>
    </location>
</feature>
<dbReference type="EMBL" id="CP011058">
    <property type="protein sequence ID" value="AJY76140.1"/>
    <property type="molecule type" value="Genomic_DNA"/>
</dbReference>
<organism evidence="3 4">
    <name type="scientific">Paenibacillus beijingensis</name>
    <dbReference type="NCBI Taxonomy" id="1126833"/>
    <lineage>
        <taxon>Bacteria</taxon>
        <taxon>Bacillati</taxon>
        <taxon>Bacillota</taxon>
        <taxon>Bacilli</taxon>
        <taxon>Bacillales</taxon>
        <taxon>Paenibacillaceae</taxon>
        <taxon>Paenibacillus</taxon>
    </lineage>
</organism>
<dbReference type="Proteomes" id="UP000032633">
    <property type="component" value="Chromosome"/>
</dbReference>
<proteinExistence type="predicted"/>
<dbReference type="KEGG" id="pbj:VN24_18240"/>
<keyword evidence="4" id="KW-1185">Reference proteome</keyword>
<feature type="region of interest" description="Disordered" evidence="1">
    <location>
        <begin position="20"/>
        <end position="55"/>
    </location>
</feature>
<evidence type="ECO:0000313" key="4">
    <source>
        <dbReference type="Proteomes" id="UP000032633"/>
    </source>
</evidence>
<dbReference type="HOGENOM" id="CLU_090664_1_0_9"/>
<evidence type="ECO:0000313" key="3">
    <source>
        <dbReference type="EMBL" id="AJY76140.1"/>
    </source>
</evidence>
<protein>
    <recommendedName>
        <fullName evidence="2">LUD domain-containing protein</fullName>
    </recommendedName>
</protein>
<dbReference type="InterPro" id="IPR037171">
    <property type="entry name" value="NagB/RpiA_transferase-like"/>
</dbReference>
<dbReference type="STRING" id="1126833.VN24_18240"/>
<evidence type="ECO:0000259" key="2">
    <source>
        <dbReference type="Pfam" id="PF02589"/>
    </source>
</evidence>
<dbReference type="SUPFAM" id="SSF100950">
    <property type="entry name" value="NagB/RpiA/CoA transferase-like"/>
    <property type="match status" value="1"/>
</dbReference>
<reference evidence="3 4" key="1">
    <citation type="journal article" date="2015" name="J. Biotechnol.">
        <title>Complete genome sequence of Paenibacillus beijingensis 7188(T) (=DSM 24997(T)), a novel rhizobacterium from jujube garden soil.</title>
        <authorList>
            <person name="Kwak Y."/>
            <person name="Shin J.H."/>
        </authorList>
    </citation>
    <scope>NUCLEOTIDE SEQUENCE [LARGE SCALE GENOMIC DNA]</scope>
    <source>
        <strain evidence="3 4">DSM 24997</strain>
    </source>
</reference>
<sequence length="243" mass="26771">MNEPVEQAAFLGSIAEKLGRKRRTAVSPPSWDRKPWEGSGQELNPEAEAGGRQAAEHEQLIRQFMKQLSALNTAVYRISRADFGRVLSEVIAKHGIGSAISWDDGRLHELQLESTLNRNGIHHRLWRTTENERELRTFAESADMGITFADMGLADTGTVLLMNGGGRGRLISLLPPVYVAVLPERFIYPRLSDGMSFVRSRIPEGLPACINFITGPSRTGDIEADLALGVHGPGKVHIILLQD</sequence>
<dbReference type="RefSeq" id="WP_045671568.1">
    <property type="nucleotide sequence ID" value="NZ_CP011058.1"/>
</dbReference>
<gene>
    <name evidence="3" type="ORF">VN24_18240</name>
</gene>
<dbReference type="PANTHER" id="PTHR43682:SF1">
    <property type="entry name" value="LACTATE UTILIZATION PROTEIN C"/>
    <property type="match status" value="1"/>
</dbReference>
<dbReference type="AlphaFoldDB" id="A0A0D5NLY1"/>
<dbReference type="OrthoDB" id="9794157at2"/>